<keyword evidence="1" id="KW-1133">Transmembrane helix</keyword>
<organism evidence="2 3">
    <name type="scientific">Chitinophaga niabensis</name>
    <dbReference type="NCBI Taxonomy" id="536979"/>
    <lineage>
        <taxon>Bacteria</taxon>
        <taxon>Pseudomonadati</taxon>
        <taxon>Bacteroidota</taxon>
        <taxon>Chitinophagia</taxon>
        <taxon>Chitinophagales</taxon>
        <taxon>Chitinophagaceae</taxon>
        <taxon>Chitinophaga</taxon>
    </lineage>
</organism>
<proteinExistence type="predicted"/>
<evidence type="ECO:0000313" key="2">
    <source>
        <dbReference type="EMBL" id="SIO14363.1"/>
    </source>
</evidence>
<protein>
    <submittedName>
        <fullName evidence="2">Uncharacterized protein</fullName>
    </submittedName>
</protein>
<keyword evidence="1" id="KW-0812">Transmembrane</keyword>
<keyword evidence="1" id="KW-0472">Membrane</keyword>
<feature type="transmembrane region" description="Helical" evidence="1">
    <location>
        <begin position="7"/>
        <end position="29"/>
    </location>
</feature>
<dbReference type="EMBL" id="FSRA01000001">
    <property type="protein sequence ID" value="SIO14363.1"/>
    <property type="molecule type" value="Genomic_DNA"/>
</dbReference>
<evidence type="ECO:0000256" key="1">
    <source>
        <dbReference type="SAM" id="Phobius"/>
    </source>
</evidence>
<name>A0A1N6H3M0_9BACT</name>
<keyword evidence="3" id="KW-1185">Reference proteome</keyword>
<dbReference type="Proteomes" id="UP000185003">
    <property type="component" value="Unassembled WGS sequence"/>
</dbReference>
<feature type="transmembrane region" description="Helical" evidence="1">
    <location>
        <begin position="114"/>
        <end position="141"/>
    </location>
</feature>
<reference evidence="2 3" key="1">
    <citation type="submission" date="2016-11" db="EMBL/GenBank/DDBJ databases">
        <authorList>
            <person name="Jaros S."/>
            <person name="Januszkiewicz K."/>
            <person name="Wedrychowicz H."/>
        </authorList>
    </citation>
    <scope>NUCLEOTIDE SEQUENCE [LARGE SCALE GENOMIC DNA]</scope>
    <source>
        <strain evidence="2 3">DSM 24787</strain>
    </source>
</reference>
<sequence length="165" mass="18411">MKSDPNVPALLIFIISVFISTVICLLSGIAVRRRLYRNVISVFVIIILSATCRISDKIDTIKNRSPIVTPNILDIVSDVLIKGATLNKHPPKKKNSTPQIDLSPKRSLCFMSTLLLSTVIFKLAWVAISKMSLLIVFISFYCLREALQTCCLWPGLSDVVAFKFI</sequence>
<feature type="transmembrane region" description="Helical" evidence="1">
    <location>
        <begin position="35"/>
        <end position="54"/>
    </location>
</feature>
<accession>A0A1N6H3M0</accession>
<gene>
    <name evidence="2" type="ORF">SAMN04488055_3154</name>
</gene>
<evidence type="ECO:0000313" key="3">
    <source>
        <dbReference type="Proteomes" id="UP000185003"/>
    </source>
</evidence>
<dbReference type="AlphaFoldDB" id="A0A1N6H3M0"/>